<sequence length="93" mass="9536">MLGKIIGSVRDIRRMGAASVDLCSVACGRVDAYYERGLQPWDHAAGALIATEAGALVGNLTGGAPEFEFCLAAPAALFNGLRSLLVDADAANA</sequence>
<proteinExistence type="predicted"/>
<dbReference type="InterPro" id="IPR020550">
    <property type="entry name" value="Inositol_monophosphatase_CS"/>
</dbReference>
<dbReference type="PRINTS" id="PR00377">
    <property type="entry name" value="IMPHPHTASES"/>
</dbReference>
<evidence type="ECO:0000256" key="1">
    <source>
        <dbReference type="ARBA" id="ARBA00022723"/>
    </source>
</evidence>
<dbReference type="EMBL" id="CAEZXE010000042">
    <property type="protein sequence ID" value="CAB4675802.1"/>
    <property type="molecule type" value="Genomic_DNA"/>
</dbReference>
<dbReference type="GO" id="GO:0046854">
    <property type="term" value="P:phosphatidylinositol phosphate biosynthetic process"/>
    <property type="evidence" value="ECO:0007669"/>
    <property type="project" value="InterPro"/>
</dbReference>
<dbReference type="GO" id="GO:0007165">
    <property type="term" value="P:signal transduction"/>
    <property type="evidence" value="ECO:0007669"/>
    <property type="project" value="TreeGrafter"/>
</dbReference>
<dbReference type="Gene3D" id="3.40.190.80">
    <property type="match status" value="1"/>
</dbReference>
<dbReference type="InterPro" id="IPR000760">
    <property type="entry name" value="Inositol_monophosphatase-like"/>
</dbReference>
<dbReference type="AlphaFoldDB" id="A0A6J6MPK7"/>
<evidence type="ECO:0000256" key="2">
    <source>
        <dbReference type="ARBA" id="ARBA00022842"/>
    </source>
</evidence>
<dbReference type="Pfam" id="PF00459">
    <property type="entry name" value="Inositol_P"/>
    <property type="match status" value="1"/>
</dbReference>
<dbReference type="GO" id="GO:0046872">
    <property type="term" value="F:metal ion binding"/>
    <property type="evidence" value="ECO:0007669"/>
    <property type="project" value="UniProtKB-KW"/>
</dbReference>
<dbReference type="GO" id="GO:0008934">
    <property type="term" value="F:inositol monophosphate 1-phosphatase activity"/>
    <property type="evidence" value="ECO:0007669"/>
    <property type="project" value="TreeGrafter"/>
</dbReference>
<name>A0A6J6MPK7_9ZZZZ</name>
<organism evidence="3">
    <name type="scientific">freshwater metagenome</name>
    <dbReference type="NCBI Taxonomy" id="449393"/>
    <lineage>
        <taxon>unclassified sequences</taxon>
        <taxon>metagenomes</taxon>
        <taxon>ecological metagenomes</taxon>
    </lineage>
</organism>
<dbReference type="GO" id="GO:0006020">
    <property type="term" value="P:inositol metabolic process"/>
    <property type="evidence" value="ECO:0007669"/>
    <property type="project" value="TreeGrafter"/>
</dbReference>
<dbReference type="SUPFAM" id="SSF56655">
    <property type="entry name" value="Carbohydrate phosphatase"/>
    <property type="match status" value="1"/>
</dbReference>
<keyword evidence="1" id="KW-0479">Metal-binding</keyword>
<dbReference type="PANTHER" id="PTHR20854">
    <property type="entry name" value="INOSITOL MONOPHOSPHATASE"/>
    <property type="match status" value="1"/>
</dbReference>
<evidence type="ECO:0000313" key="3">
    <source>
        <dbReference type="EMBL" id="CAB4675802.1"/>
    </source>
</evidence>
<reference evidence="3" key="1">
    <citation type="submission" date="2020-05" db="EMBL/GenBank/DDBJ databases">
        <authorList>
            <person name="Chiriac C."/>
            <person name="Salcher M."/>
            <person name="Ghai R."/>
            <person name="Kavagutti S V."/>
        </authorList>
    </citation>
    <scope>NUCLEOTIDE SEQUENCE</scope>
</reference>
<keyword evidence="2" id="KW-0460">Magnesium</keyword>
<gene>
    <name evidence="3" type="ORF">UFOPK2350_00646</name>
</gene>
<dbReference type="PROSITE" id="PS00630">
    <property type="entry name" value="IMP_2"/>
    <property type="match status" value="1"/>
</dbReference>
<dbReference type="PANTHER" id="PTHR20854:SF4">
    <property type="entry name" value="INOSITOL-1-MONOPHOSPHATASE-RELATED"/>
    <property type="match status" value="1"/>
</dbReference>
<accession>A0A6J6MPK7</accession>
<protein>
    <submittedName>
        <fullName evidence="3">Unannotated protein</fullName>
    </submittedName>
</protein>